<protein>
    <submittedName>
        <fullName evidence="1">Uncharacterized protein</fullName>
    </submittedName>
</protein>
<dbReference type="EMBL" id="AFHG01000044">
    <property type="protein sequence ID" value="EGK72010.1"/>
    <property type="molecule type" value="Genomic_DNA"/>
</dbReference>
<dbReference type="InterPro" id="IPR048166">
    <property type="entry name" value="VVA0879-like"/>
</dbReference>
<dbReference type="RefSeq" id="WP_008060881.1">
    <property type="nucleotide sequence ID" value="NZ_AFHG01000044.1"/>
</dbReference>
<proteinExistence type="predicted"/>
<comment type="caution">
    <text evidence="1">The sequence shown here is derived from an EMBL/GenBank/DDBJ whole genome shotgun (WGS) entry which is preliminary data.</text>
</comment>
<dbReference type="eggNOG" id="ENOG5033AN9">
    <property type="taxonomic scope" value="Bacteria"/>
</dbReference>
<dbReference type="NCBIfam" id="NF041591">
    <property type="entry name" value="CxxC_VVA0879"/>
    <property type="match status" value="1"/>
</dbReference>
<organism evidence="1 2">
    <name type="scientific">Methyloversatilis universalis (strain ATCC BAA-1314 / DSM 25237 / JCM 13912 / CCUG 52030 / FAM5)</name>
    <dbReference type="NCBI Taxonomy" id="1000565"/>
    <lineage>
        <taxon>Bacteria</taxon>
        <taxon>Pseudomonadati</taxon>
        <taxon>Pseudomonadota</taxon>
        <taxon>Betaproteobacteria</taxon>
        <taxon>Nitrosomonadales</taxon>
        <taxon>Sterolibacteriaceae</taxon>
        <taxon>Methyloversatilis</taxon>
    </lineage>
</organism>
<dbReference type="OrthoDB" id="4205004at2"/>
<accession>F5RBZ3</accession>
<evidence type="ECO:0000313" key="2">
    <source>
        <dbReference type="Proteomes" id="UP000005019"/>
    </source>
</evidence>
<evidence type="ECO:0000313" key="1">
    <source>
        <dbReference type="EMBL" id="EGK72010.1"/>
    </source>
</evidence>
<keyword evidence="2" id="KW-1185">Reference proteome</keyword>
<dbReference type="AlphaFoldDB" id="F5RBZ3"/>
<gene>
    <name evidence="1" type="ORF">METUNv1_01788</name>
</gene>
<name>F5RBZ3_METUF</name>
<dbReference type="STRING" id="1000565.METUNv1_01788"/>
<dbReference type="Proteomes" id="UP000005019">
    <property type="component" value="Unassembled WGS sequence"/>
</dbReference>
<sequence length="117" mass="12614">MAEHLVMQHADWLAEGERRFGSDAMRWRFVCPSCGHVASVQDWRNAGAPSGAVAFSCVGRYTGADHSNTFKHAGGPCNYTSGGLFVINRLFVMTADGKETPVFEFAEVESAGEGARA</sequence>
<reference evidence="1 2" key="1">
    <citation type="journal article" date="2011" name="J. Bacteriol.">
        <title>Genome sequence of Methyloversatilis universalis FAM5T, a methylotrophic representative of the order Rhodocyclales.</title>
        <authorList>
            <person name="Kittichotirat W."/>
            <person name="Good N.M."/>
            <person name="Hall R."/>
            <person name="Bringel F."/>
            <person name="Lajus A."/>
            <person name="Medigue C."/>
            <person name="Smalley N.E."/>
            <person name="Beck D."/>
            <person name="Bumgarner R."/>
            <person name="Vuilleumier S."/>
            <person name="Kalyuzhnaya M.G."/>
        </authorList>
    </citation>
    <scope>NUCLEOTIDE SEQUENCE [LARGE SCALE GENOMIC DNA]</scope>
    <source>
        <strain evidence="2">ATCC BAA-1314 / JCM 13912 / FAM5</strain>
    </source>
</reference>